<gene>
    <name evidence="1" type="ORF">SL2_295</name>
</gene>
<dbReference type="EMBL" id="MF805716">
    <property type="protein sequence ID" value="ATN94872.1"/>
    <property type="molecule type" value="Genomic_DNA"/>
</dbReference>
<keyword evidence="2" id="KW-1185">Reference proteome</keyword>
<accession>A0A2D1GRB1</accession>
<evidence type="ECO:0000313" key="2">
    <source>
        <dbReference type="Proteomes" id="UP000242032"/>
    </source>
</evidence>
<protein>
    <submittedName>
        <fullName evidence="1">Uncharacterized protein</fullName>
    </submittedName>
</protein>
<sequence>MLLLKNNNSSKPLHPIIKLTTAVVDSIRFNFEEYSYLKEAFKNGALRIYVTGYDYAYPSEDGHLVIKDDHPNVSSRPPFVHVGRDPNGLVDNTQLYVATTHFSGTSSEITAKPISVHACVTEHDIVLTSTLKKKEGAVIVYHIELIASKYLYAS</sequence>
<dbReference type="Proteomes" id="UP000242032">
    <property type="component" value="Segment"/>
</dbReference>
<organism evidence="1 2">
    <name type="scientific">Pseudomonas phage SL2</name>
    <dbReference type="NCBI Taxonomy" id="2041345"/>
    <lineage>
        <taxon>Viruses</taxon>
        <taxon>Duplodnaviria</taxon>
        <taxon>Heunggongvirae</taxon>
        <taxon>Uroviricota</taxon>
        <taxon>Caudoviricetes</taxon>
        <taxon>Chimalliviridae</taxon>
        <taxon>Phikzvirus</taxon>
        <taxon>Phikzvirus SL2</taxon>
    </lineage>
</organism>
<reference evidence="1 2" key="1">
    <citation type="journal article" date="2017" name="Viruses">
        <title>Differential Effect of Newly Isolated Phages Belonging to PB1-Like, phiKZ-Like and LUZ24-Like Viruses against Multi-Drug Resistant Pseudomonas aeruginosa under Varying Growth Conditions.</title>
        <authorList>
            <person name="Latz S."/>
            <person name="Kruttgen A."/>
            <person name="Hafner H."/>
            <person name="Buhl E.M."/>
            <person name="Ritter K."/>
            <person name="Horz H.P."/>
        </authorList>
    </citation>
    <scope>NUCLEOTIDE SEQUENCE [LARGE SCALE GENOMIC DNA]</scope>
</reference>
<evidence type="ECO:0000313" key="1">
    <source>
        <dbReference type="EMBL" id="ATN94872.1"/>
    </source>
</evidence>
<name>A0A2D1GRB1_9CAUD</name>
<proteinExistence type="predicted"/>